<proteinExistence type="predicted"/>
<comment type="caution">
    <text evidence="1">The sequence shown here is derived from an EMBL/GenBank/DDBJ whole genome shotgun (WGS) entry which is preliminary data.</text>
</comment>
<dbReference type="Pfam" id="PF19642">
    <property type="entry name" value="DUF6145"/>
    <property type="match status" value="1"/>
</dbReference>
<accession>A0AAW4WDM2</accession>
<dbReference type="EMBL" id="JAJEQW010000002">
    <property type="protein sequence ID" value="MCC2241414.1"/>
    <property type="molecule type" value="Genomic_DNA"/>
</dbReference>
<sequence length="115" mass="13470">MEQEEIVLCGSSAYTKKFYLNPLFNGLPEGIKEDLNILCVLYTEDIGGTLQLIFDKEGNLNFRAECEDGDFFYDEIGSVLKIKQMQREKTELFESLEMYYRVFFLGEEFTEDKED</sequence>
<protein>
    <submittedName>
        <fullName evidence="1">DUF6145 family protein</fullName>
    </submittedName>
</protein>
<dbReference type="Proteomes" id="UP001198893">
    <property type="component" value="Unassembled WGS sequence"/>
</dbReference>
<evidence type="ECO:0000313" key="2">
    <source>
        <dbReference type="Proteomes" id="UP001198893"/>
    </source>
</evidence>
<gene>
    <name evidence="1" type="ORF">LKD47_03720</name>
</gene>
<reference evidence="1" key="1">
    <citation type="submission" date="2021-10" db="EMBL/GenBank/DDBJ databases">
        <title>Anaerobic single-cell dispensing facilitates the cultivation of human gut bacteria.</title>
        <authorList>
            <person name="Afrizal A."/>
        </authorList>
    </citation>
    <scope>NUCLEOTIDE SEQUENCE</scope>
    <source>
        <strain evidence="1">CLA-AA-H204</strain>
    </source>
</reference>
<name>A0AAW4WDM2_9FIRM</name>
<evidence type="ECO:0000313" key="1">
    <source>
        <dbReference type="EMBL" id="MCC2241414.1"/>
    </source>
</evidence>
<organism evidence="1 2">
    <name type="scientific">Roseburia amylophila</name>
    <dbReference type="NCBI Taxonomy" id="2981794"/>
    <lineage>
        <taxon>Bacteria</taxon>
        <taxon>Bacillati</taxon>
        <taxon>Bacillota</taxon>
        <taxon>Clostridia</taxon>
        <taxon>Lachnospirales</taxon>
        <taxon>Lachnospiraceae</taxon>
        <taxon>Roseburia</taxon>
    </lineage>
</organism>
<dbReference type="InterPro" id="IPR046143">
    <property type="entry name" value="DUF6145"/>
</dbReference>
<dbReference type="AlphaFoldDB" id="A0AAW4WDM2"/>
<dbReference type="RefSeq" id="WP_227709705.1">
    <property type="nucleotide sequence ID" value="NZ_JAJEQW010000002.1"/>
</dbReference>